<evidence type="ECO:0000256" key="7">
    <source>
        <dbReference type="ARBA" id="ARBA00022840"/>
    </source>
</evidence>
<evidence type="ECO:0000256" key="4">
    <source>
        <dbReference type="ARBA" id="ARBA00022679"/>
    </source>
</evidence>
<keyword evidence="8" id="KW-0902">Two-component regulatory system</keyword>
<gene>
    <name evidence="12" type="ORF">GCM10010994_53390</name>
</gene>
<dbReference type="PROSITE" id="PS50109">
    <property type="entry name" value="HIS_KIN"/>
    <property type="match status" value="1"/>
</dbReference>
<dbReference type="InterPro" id="IPR003661">
    <property type="entry name" value="HisK_dim/P_dom"/>
</dbReference>
<dbReference type="GO" id="GO:0005524">
    <property type="term" value="F:ATP binding"/>
    <property type="evidence" value="ECO:0007669"/>
    <property type="project" value="UniProtKB-KW"/>
</dbReference>
<dbReference type="GO" id="GO:0000155">
    <property type="term" value="F:phosphorelay sensor kinase activity"/>
    <property type="evidence" value="ECO:0007669"/>
    <property type="project" value="InterPro"/>
</dbReference>
<evidence type="ECO:0000313" key="12">
    <source>
        <dbReference type="EMBL" id="GGC88813.1"/>
    </source>
</evidence>
<dbReference type="InterPro" id="IPR036890">
    <property type="entry name" value="HATPase_C_sf"/>
</dbReference>
<dbReference type="InterPro" id="IPR036097">
    <property type="entry name" value="HisK_dim/P_sf"/>
</dbReference>
<sequence length="640" mass="67799">MTGGWQGSRWRIAGAIALAAVIFWIDTATEVPGAVSVLYAGTILLVADVLSPRGVAAAGATAAALAIAGYLIPHAEHPIDASLLRLAAGLVAIAITTVLALRTWSAQSVLVKHAELLDLAHETVVIRDISGRIRYWNSGAERLYGYSRAEALGADCRKLLKTALSIPEAEVMATLRAEGRWAGELVRTRRDGAQILLESHWSLREDRPTRALEIVEISTDITEKRRAGAAAARAEQRYGHIFEAAGVAIWAMDWSGVYAALQRLGLRTGGAVDERARAEPALVGELGAQTATTDVNSAGLALLGTTDKADLLGPKLLRLFTPRSEASFIRAVAALVDGAPTVDQETEFQTLDGRRIEVILRATVSSEAAPWDRVLVSAVDVTARNRAQRRLDETLAELAHATRVMTLGELTASIAHEVNQPLAAIITFGQSGKRWLAREATEAPETAACLDNIVSNGRRALEVVKRIRAQTTKAEAEIERLALPELADASLALVRRELATAGVSAALDADRHLAAALGDRVQIQQVIVNLLLNAIQAMERTQPDRRQLAVEVHAAQDGMLGVFVSDNGPGIPEGDPQAIFAPFFTTKANGMGIGLSICRSIIEAHGGRISAANRDGGGARVGFVLPPAGGDGAASGDAKP</sequence>
<feature type="transmembrane region" description="Helical" evidence="9">
    <location>
        <begin position="55"/>
        <end position="72"/>
    </location>
</feature>
<evidence type="ECO:0000256" key="6">
    <source>
        <dbReference type="ARBA" id="ARBA00022777"/>
    </source>
</evidence>
<dbReference type="CDD" id="cd00130">
    <property type="entry name" value="PAS"/>
    <property type="match status" value="1"/>
</dbReference>
<dbReference type="NCBIfam" id="TIGR00229">
    <property type="entry name" value="sensory_box"/>
    <property type="match status" value="1"/>
</dbReference>
<keyword evidence="7" id="KW-0067">ATP-binding</keyword>
<dbReference type="SMART" id="SM00388">
    <property type="entry name" value="HisKA"/>
    <property type="match status" value="1"/>
</dbReference>
<keyword evidence="6 12" id="KW-0418">Kinase</keyword>
<dbReference type="SUPFAM" id="SSF55785">
    <property type="entry name" value="PYP-like sensor domain (PAS domain)"/>
    <property type="match status" value="2"/>
</dbReference>
<accession>A0A916XN55</accession>
<dbReference type="Gene3D" id="1.10.287.130">
    <property type="match status" value="1"/>
</dbReference>
<evidence type="ECO:0000256" key="9">
    <source>
        <dbReference type="SAM" id="Phobius"/>
    </source>
</evidence>
<feature type="transmembrane region" description="Helical" evidence="9">
    <location>
        <begin position="84"/>
        <end position="104"/>
    </location>
</feature>
<feature type="domain" description="Histidine kinase" evidence="10">
    <location>
        <begin position="413"/>
        <end position="629"/>
    </location>
</feature>
<dbReference type="Gene3D" id="3.30.565.10">
    <property type="entry name" value="Histidine kinase-like ATPase, C-terminal domain"/>
    <property type="match status" value="1"/>
</dbReference>
<dbReference type="InterPro" id="IPR005467">
    <property type="entry name" value="His_kinase_dom"/>
</dbReference>
<dbReference type="AlphaFoldDB" id="A0A916XN55"/>
<dbReference type="Gene3D" id="3.30.450.20">
    <property type="entry name" value="PAS domain"/>
    <property type="match status" value="2"/>
</dbReference>
<dbReference type="InterPro" id="IPR003594">
    <property type="entry name" value="HATPase_dom"/>
</dbReference>
<dbReference type="EC" id="2.7.13.3" evidence="2"/>
<name>A0A916XN55_9HYPH</name>
<dbReference type="InterPro" id="IPR000014">
    <property type="entry name" value="PAS"/>
</dbReference>
<dbReference type="PRINTS" id="PR00344">
    <property type="entry name" value="BCTRLSENSOR"/>
</dbReference>
<dbReference type="Proteomes" id="UP000637002">
    <property type="component" value="Unassembled WGS sequence"/>
</dbReference>
<dbReference type="InterPro" id="IPR035965">
    <property type="entry name" value="PAS-like_dom_sf"/>
</dbReference>
<dbReference type="Pfam" id="PF02518">
    <property type="entry name" value="HATPase_c"/>
    <property type="match status" value="1"/>
</dbReference>
<dbReference type="Pfam" id="PF00512">
    <property type="entry name" value="HisKA"/>
    <property type="match status" value="1"/>
</dbReference>
<protein>
    <recommendedName>
        <fullName evidence="2">histidine kinase</fullName>
        <ecNumber evidence="2">2.7.13.3</ecNumber>
    </recommendedName>
</protein>
<dbReference type="RefSeq" id="WP_188612233.1">
    <property type="nucleotide sequence ID" value="NZ_BMGG01000011.1"/>
</dbReference>
<evidence type="ECO:0000259" key="10">
    <source>
        <dbReference type="PROSITE" id="PS50109"/>
    </source>
</evidence>
<reference evidence="12" key="2">
    <citation type="submission" date="2020-09" db="EMBL/GenBank/DDBJ databases">
        <authorList>
            <person name="Sun Q."/>
            <person name="Zhou Y."/>
        </authorList>
    </citation>
    <scope>NUCLEOTIDE SEQUENCE</scope>
    <source>
        <strain evidence="12">CGMCC 1.12919</strain>
    </source>
</reference>
<feature type="domain" description="PAS" evidence="11">
    <location>
        <begin position="115"/>
        <end position="153"/>
    </location>
</feature>
<organism evidence="12 13">
    <name type="scientific">Chelatococcus reniformis</name>
    <dbReference type="NCBI Taxonomy" id="1494448"/>
    <lineage>
        <taxon>Bacteria</taxon>
        <taxon>Pseudomonadati</taxon>
        <taxon>Pseudomonadota</taxon>
        <taxon>Alphaproteobacteria</taxon>
        <taxon>Hyphomicrobiales</taxon>
        <taxon>Chelatococcaceae</taxon>
        <taxon>Chelatococcus</taxon>
    </lineage>
</organism>
<feature type="transmembrane region" description="Helical" evidence="9">
    <location>
        <begin position="12"/>
        <end position="35"/>
    </location>
</feature>
<evidence type="ECO:0000256" key="3">
    <source>
        <dbReference type="ARBA" id="ARBA00022553"/>
    </source>
</evidence>
<comment type="catalytic activity">
    <reaction evidence="1">
        <text>ATP + protein L-histidine = ADP + protein N-phospho-L-histidine.</text>
        <dbReference type="EC" id="2.7.13.3"/>
    </reaction>
</comment>
<keyword evidence="9" id="KW-0812">Transmembrane</keyword>
<dbReference type="PANTHER" id="PTHR43065">
    <property type="entry name" value="SENSOR HISTIDINE KINASE"/>
    <property type="match status" value="1"/>
</dbReference>
<keyword evidence="5" id="KW-0547">Nucleotide-binding</keyword>
<dbReference type="InterPro" id="IPR004358">
    <property type="entry name" value="Sig_transdc_His_kin-like_C"/>
</dbReference>
<dbReference type="SMART" id="SM00091">
    <property type="entry name" value="PAS"/>
    <property type="match status" value="2"/>
</dbReference>
<comment type="caution">
    <text evidence="12">The sequence shown here is derived from an EMBL/GenBank/DDBJ whole genome shotgun (WGS) entry which is preliminary data.</text>
</comment>
<evidence type="ECO:0000259" key="11">
    <source>
        <dbReference type="PROSITE" id="PS50112"/>
    </source>
</evidence>
<dbReference type="SUPFAM" id="SSF47384">
    <property type="entry name" value="Homodimeric domain of signal transducing histidine kinase"/>
    <property type="match status" value="1"/>
</dbReference>
<dbReference type="PROSITE" id="PS50112">
    <property type="entry name" value="PAS"/>
    <property type="match status" value="1"/>
</dbReference>
<dbReference type="CDD" id="cd00082">
    <property type="entry name" value="HisKA"/>
    <property type="match status" value="1"/>
</dbReference>
<dbReference type="PANTHER" id="PTHR43065:SF10">
    <property type="entry name" value="PEROXIDE STRESS-ACTIVATED HISTIDINE KINASE MAK3"/>
    <property type="match status" value="1"/>
</dbReference>
<dbReference type="EMBL" id="BMGG01000011">
    <property type="protein sequence ID" value="GGC88813.1"/>
    <property type="molecule type" value="Genomic_DNA"/>
</dbReference>
<evidence type="ECO:0000256" key="8">
    <source>
        <dbReference type="ARBA" id="ARBA00023012"/>
    </source>
</evidence>
<reference evidence="12" key="1">
    <citation type="journal article" date="2014" name="Int. J. Syst. Evol. Microbiol.">
        <title>Complete genome sequence of Corynebacterium casei LMG S-19264T (=DSM 44701T), isolated from a smear-ripened cheese.</title>
        <authorList>
            <consortium name="US DOE Joint Genome Institute (JGI-PGF)"/>
            <person name="Walter F."/>
            <person name="Albersmeier A."/>
            <person name="Kalinowski J."/>
            <person name="Ruckert C."/>
        </authorList>
    </citation>
    <scope>NUCLEOTIDE SEQUENCE</scope>
    <source>
        <strain evidence="12">CGMCC 1.12919</strain>
    </source>
</reference>
<dbReference type="SUPFAM" id="SSF55874">
    <property type="entry name" value="ATPase domain of HSP90 chaperone/DNA topoisomerase II/histidine kinase"/>
    <property type="match status" value="1"/>
</dbReference>
<proteinExistence type="predicted"/>
<evidence type="ECO:0000256" key="5">
    <source>
        <dbReference type="ARBA" id="ARBA00022741"/>
    </source>
</evidence>
<evidence type="ECO:0000256" key="1">
    <source>
        <dbReference type="ARBA" id="ARBA00000085"/>
    </source>
</evidence>
<evidence type="ECO:0000313" key="13">
    <source>
        <dbReference type="Proteomes" id="UP000637002"/>
    </source>
</evidence>
<keyword evidence="3" id="KW-0597">Phosphoprotein</keyword>
<keyword evidence="13" id="KW-1185">Reference proteome</keyword>
<keyword evidence="9" id="KW-1133">Transmembrane helix</keyword>
<dbReference type="SMART" id="SM00387">
    <property type="entry name" value="HATPase_c"/>
    <property type="match status" value="1"/>
</dbReference>
<keyword evidence="9" id="KW-0472">Membrane</keyword>
<evidence type="ECO:0000256" key="2">
    <source>
        <dbReference type="ARBA" id="ARBA00012438"/>
    </source>
</evidence>
<dbReference type="Pfam" id="PF13426">
    <property type="entry name" value="PAS_9"/>
    <property type="match status" value="2"/>
</dbReference>
<keyword evidence="4" id="KW-0808">Transferase</keyword>